<dbReference type="InterPro" id="IPR016181">
    <property type="entry name" value="Acyl_CoA_acyltransferase"/>
</dbReference>
<dbReference type="Gene3D" id="3.40.630.30">
    <property type="match status" value="1"/>
</dbReference>
<dbReference type="PANTHER" id="PTHR42791:SF2">
    <property type="entry name" value="N-ACETYLTRANSFERASE DOMAIN-CONTAINING PROTEIN"/>
    <property type="match status" value="1"/>
</dbReference>
<reference evidence="2" key="1">
    <citation type="journal article" date="2023" name="Mol. Phylogenet. Evol.">
        <title>Genome-scale phylogeny and comparative genomics of the fungal order Sordariales.</title>
        <authorList>
            <person name="Hensen N."/>
            <person name="Bonometti L."/>
            <person name="Westerberg I."/>
            <person name="Brannstrom I.O."/>
            <person name="Guillou S."/>
            <person name="Cros-Aarteil S."/>
            <person name="Calhoun S."/>
            <person name="Haridas S."/>
            <person name="Kuo A."/>
            <person name="Mondo S."/>
            <person name="Pangilinan J."/>
            <person name="Riley R."/>
            <person name="LaButti K."/>
            <person name="Andreopoulos B."/>
            <person name="Lipzen A."/>
            <person name="Chen C."/>
            <person name="Yan M."/>
            <person name="Daum C."/>
            <person name="Ng V."/>
            <person name="Clum A."/>
            <person name="Steindorff A."/>
            <person name="Ohm R.A."/>
            <person name="Martin F."/>
            <person name="Silar P."/>
            <person name="Natvig D.O."/>
            <person name="Lalanne C."/>
            <person name="Gautier V."/>
            <person name="Ament-Velasquez S.L."/>
            <person name="Kruys A."/>
            <person name="Hutchinson M.I."/>
            <person name="Powell A.J."/>
            <person name="Barry K."/>
            <person name="Miller A.N."/>
            <person name="Grigoriev I.V."/>
            <person name="Debuchy R."/>
            <person name="Gladieux P."/>
            <person name="Hiltunen Thoren M."/>
            <person name="Johannesson H."/>
        </authorList>
    </citation>
    <scope>NUCLEOTIDE SEQUENCE</scope>
    <source>
        <strain evidence="2">CBS 731.68</strain>
    </source>
</reference>
<organism evidence="2 3">
    <name type="scientific">Parathielavia appendiculata</name>
    <dbReference type="NCBI Taxonomy" id="2587402"/>
    <lineage>
        <taxon>Eukaryota</taxon>
        <taxon>Fungi</taxon>
        <taxon>Dikarya</taxon>
        <taxon>Ascomycota</taxon>
        <taxon>Pezizomycotina</taxon>
        <taxon>Sordariomycetes</taxon>
        <taxon>Sordariomycetidae</taxon>
        <taxon>Sordariales</taxon>
        <taxon>Chaetomiaceae</taxon>
        <taxon>Parathielavia</taxon>
    </lineage>
</organism>
<keyword evidence="3" id="KW-1185">Reference proteome</keyword>
<dbReference type="AlphaFoldDB" id="A0AAN6YYR9"/>
<dbReference type="Pfam" id="PF13673">
    <property type="entry name" value="Acetyltransf_10"/>
    <property type="match status" value="1"/>
</dbReference>
<dbReference type="PROSITE" id="PS51186">
    <property type="entry name" value="GNAT"/>
    <property type="match status" value="1"/>
</dbReference>
<dbReference type="InterPro" id="IPR000182">
    <property type="entry name" value="GNAT_dom"/>
</dbReference>
<gene>
    <name evidence="2" type="ORF">N657DRAFT_583308</name>
</gene>
<name>A0AAN6YYR9_9PEZI</name>
<evidence type="ECO:0000259" key="1">
    <source>
        <dbReference type="PROSITE" id="PS51186"/>
    </source>
</evidence>
<feature type="domain" description="N-acetyltransferase" evidence="1">
    <location>
        <begin position="67"/>
        <end position="217"/>
    </location>
</feature>
<dbReference type="PANTHER" id="PTHR42791">
    <property type="entry name" value="GNAT FAMILY ACETYLTRANSFERASE"/>
    <property type="match status" value="1"/>
</dbReference>
<dbReference type="SUPFAM" id="SSF55729">
    <property type="entry name" value="Acyl-CoA N-acyltransferases (Nat)"/>
    <property type="match status" value="1"/>
</dbReference>
<dbReference type="RefSeq" id="XP_062642400.1">
    <property type="nucleotide sequence ID" value="XM_062789666.1"/>
</dbReference>
<dbReference type="EMBL" id="MU853263">
    <property type="protein sequence ID" value="KAK4118627.1"/>
    <property type="molecule type" value="Genomic_DNA"/>
</dbReference>
<dbReference type="GO" id="GO:0016747">
    <property type="term" value="F:acyltransferase activity, transferring groups other than amino-acyl groups"/>
    <property type="evidence" value="ECO:0007669"/>
    <property type="project" value="InterPro"/>
</dbReference>
<comment type="caution">
    <text evidence="2">The sequence shown here is derived from an EMBL/GenBank/DDBJ whole genome shotgun (WGS) entry which is preliminary data.</text>
</comment>
<sequence>MPLLVRPATEADSTRSGIIGRDAFRDIFHESLFPPHLAHKSETGDLELDEAQWRTTRNLRRIRDGQPTFVVLDAAEDASTAEEVVAVAHWQPPLQTPPSAAATFATKDPVPGSLDLKKAEEIFRVMTDETTKVLGPDWHENTWFLVHLAVDPNHQRRGIGKMLVRYGLDLAQKDGKDAFLISTPAGRGMYRSVGFRDVGEPFPICGIPHYPMMWTKPDPTLV</sequence>
<evidence type="ECO:0000313" key="3">
    <source>
        <dbReference type="Proteomes" id="UP001302602"/>
    </source>
</evidence>
<dbReference type="Proteomes" id="UP001302602">
    <property type="component" value="Unassembled WGS sequence"/>
</dbReference>
<protein>
    <submittedName>
        <fullName evidence="2">Acyl-CoA N-acyltransferase</fullName>
    </submittedName>
</protein>
<reference evidence="2" key="2">
    <citation type="submission" date="2023-05" db="EMBL/GenBank/DDBJ databases">
        <authorList>
            <consortium name="Lawrence Berkeley National Laboratory"/>
            <person name="Steindorff A."/>
            <person name="Hensen N."/>
            <person name="Bonometti L."/>
            <person name="Westerberg I."/>
            <person name="Brannstrom I.O."/>
            <person name="Guillou S."/>
            <person name="Cros-Aarteil S."/>
            <person name="Calhoun S."/>
            <person name="Haridas S."/>
            <person name="Kuo A."/>
            <person name="Mondo S."/>
            <person name="Pangilinan J."/>
            <person name="Riley R."/>
            <person name="Labutti K."/>
            <person name="Andreopoulos B."/>
            <person name="Lipzen A."/>
            <person name="Chen C."/>
            <person name="Yanf M."/>
            <person name="Daum C."/>
            <person name="Ng V."/>
            <person name="Clum A."/>
            <person name="Ohm R."/>
            <person name="Martin F."/>
            <person name="Silar P."/>
            <person name="Natvig D."/>
            <person name="Lalanne C."/>
            <person name="Gautier V."/>
            <person name="Ament-Velasquez S.L."/>
            <person name="Kruys A."/>
            <person name="Hutchinson M.I."/>
            <person name="Powell A.J."/>
            <person name="Barry K."/>
            <person name="Miller A.N."/>
            <person name="Grigoriev I.V."/>
            <person name="Debuchy R."/>
            <person name="Gladieux P."/>
            <person name="Thoren M.H."/>
            <person name="Johannesson H."/>
        </authorList>
    </citation>
    <scope>NUCLEOTIDE SEQUENCE</scope>
    <source>
        <strain evidence="2">CBS 731.68</strain>
    </source>
</reference>
<evidence type="ECO:0000313" key="2">
    <source>
        <dbReference type="EMBL" id="KAK4118627.1"/>
    </source>
</evidence>
<dbReference type="InterPro" id="IPR052523">
    <property type="entry name" value="Trichothecene_AcTrans"/>
</dbReference>
<dbReference type="CDD" id="cd04301">
    <property type="entry name" value="NAT_SF"/>
    <property type="match status" value="1"/>
</dbReference>
<accession>A0AAN6YYR9</accession>
<proteinExistence type="predicted"/>
<dbReference type="GeneID" id="87826436"/>